<organism evidence="3 4">
    <name type="scientific">Methyloversatilis universalis (strain ATCC BAA-1314 / DSM 25237 / JCM 13912 / CCUG 52030 / FAM5)</name>
    <dbReference type="NCBI Taxonomy" id="1000565"/>
    <lineage>
        <taxon>Bacteria</taxon>
        <taxon>Pseudomonadati</taxon>
        <taxon>Pseudomonadota</taxon>
        <taxon>Betaproteobacteria</taxon>
        <taxon>Nitrosomonadales</taxon>
        <taxon>Sterolibacteriaceae</taxon>
        <taxon>Methyloversatilis</taxon>
    </lineage>
</organism>
<dbReference type="SUPFAM" id="SSF51905">
    <property type="entry name" value="FAD/NAD(P)-binding domain"/>
    <property type="match status" value="1"/>
</dbReference>
<feature type="domain" description="Amine oxidase" evidence="2">
    <location>
        <begin position="66"/>
        <end position="354"/>
    </location>
</feature>
<dbReference type="InterPro" id="IPR002937">
    <property type="entry name" value="Amino_oxidase"/>
</dbReference>
<accession>F5R772</accession>
<evidence type="ECO:0000259" key="2">
    <source>
        <dbReference type="Pfam" id="PF01593"/>
    </source>
</evidence>
<evidence type="ECO:0000313" key="4">
    <source>
        <dbReference type="Proteomes" id="UP000005019"/>
    </source>
</evidence>
<dbReference type="STRING" id="1000565.METUNv1_00151"/>
<dbReference type="EMBL" id="AFHG01000028">
    <property type="protein sequence ID" value="EGK73523.1"/>
    <property type="molecule type" value="Genomic_DNA"/>
</dbReference>
<dbReference type="eggNOG" id="COG1233">
    <property type="taxonomic scope" value="Bacteria"/>
</dbReference>
<name>F5R772_METUF</name>
<dbReference type="GO" id="GO:0016491">
    <property type="term" value="F:oxidoreductase activity"/>
    <property type="evidence" value="ECO:0007669"/>
    <property type="project" value="InterPro"/>
</dbReference>
<keyword evidence="4" id="KW-1185">Reference proteome</keyword>
<sequence>MKRRDFIAGAGALTALPWLAGCTPAAPLVTVLRPGLREGHALREAATLPPPSGELRCGVAILGSGVAGLTAAWRLAREGRRDVLLVDGPEPDGNAAGSLLGGIACPRGAHYLPLPDPGLAHVRELLADLGVLTGGLRDDAPEYDEQALVHPAAERTLADGIWHEGLLPTSTAADAAAAARFSADMTAWSARRGDDGRPAFALPLAASSSDPALRTLDRQTFSRWLEEAGHTHPPLRHYIDYAMRDDYGARPDRVSAWAGLHYFCCRRGRARNAEAGAVLTWPQGLSALTAGLRRAAAVRTLSGHAVALNERRAAVELMVQTADRRSVTLVADRVICAMPLHVARHIDPALAAALPREALPETAPWLVANLLLDGFPHERAGADLAWDNVVLGGQGLGYVVATHQLTRVARPAATVFTAYRAGWGDAGEARRWLASAGEADLLEFALADLDAAYDRRWRHRLNAVELVLRGHGMAIPTPGFLDAPARALRDRGGRVLHAHADLGGLSLFEEASWWGERAACQLLG</sequence>
<gene>
    <name evidence="3" type="ORF">METUNv1_00151</name>
</gene>
<dbReference type="AlphaFoldDB" id="F5R772"/>
<dbReference type="Gene3D" id="3.50.50.60">
    <property type="entry name" value="FAD/NAD(P)-binding domain"/>
    <property type="match status" value="1"/>
</dbReference>
<dbReference type="OrthoDB" id="127573at2"/>
<dbReference type="Proteomes" id="UP000005019">
    <property type="component" value="Unassembled WGS sequence"/>
</dbReference>
<evidence type="ECO:0000256" key="1">
    <source>
        <dbReference type="SAM" id="SignalP"/>
    </source>
</evidence>
<feature type="chain" id="PRO_5003325690" description="Amine oxidase domain-containing protein" evidence="1">
    <location>
        <begin position="21"/>
        <end position="524"/>
    </location>
</feature>
<dbReference type="PROSITE" id="PS51257">
    <property type="entry name" value="PROKAR_LIPOPROTEIN"/>
    <property type="match status" value="1"/>
</dbReference>
<dbReference type="RefSeq" id="WP_008057845.1">
    <property type="nucleotide sequence ID" value="NZ_AFHG01000028.1"/>
</dbReference>
<proteinExistence type="predicted"/>
<reference evidence="3 4" key="1">
    <citation type="journal article" date="2011" name="J. Bacteriol.">
        <title>Genome sequence of Methyloversatilis universalis FAM5T, a methylotrophic representative of the order Rhodocyclales.</title>
        <authorList>
            <person name="Kittichotirat W."/>
            <person name="Good N.M."/>
            <person name="Hall R."/>
            <person name="Bringel F."/>
            <person name="Lajus A."/>
            <person name="Medigue C."/>
            <person name="Smalley N.E."/>
            <person name="Beck D."/>
            <person name="Bumgarner R."/>
            <person name="Vuilleumier S."/>
            <person name="Kalyuzhnaya M.G."/>
        </authorList>
    </citation>
    <scope>NUCLEOTIDE SEQUENCE [LARGE SCALE GENOMIC DNA]</scope>
    <source>
        <strain evidence="4">ATCC BAA-1314 / JCM 13912 / FAM5</strain>
    </source>
</reference>
<dbReference type="Pfam" id="PF01593">
    <property type="entry name" value="Amino_oxidase"/>
    <property type="match status" value="1"/>
</dbReference>
<dbReference type="InterPro" id="IPR036188">
    <property type="entry name" value="FAD/NAD-bd_sf"/>
</dbReference>
<evidence type="ECO:0000313" key="3">
    <source>
        <dbReference type="EMBL" id="EGK73523.1"/>
    </source>
</evidence>
<feature type="signal peptide" evidence="1">
    <location>
        <begin position="1"/>
        <end position="20"/>
    </location>
</feature>
<protein>
    <recommendedName>
        <fullName evidence="2">Amine oxidase domain-containing protein</fullName>
    </recommendedName>
</protein>
<keyword evidence="1" id="KW-0732">Signal</keyword>
<comment type="caution">
    <text evidence="3">The sequence shown here is derived from an EMBL/GenBank/DDBJ whole genome shotgun (WGS) entry which is preliminary data.</text>
</comment>